<protein>
    <submittedName>
        <fullName evidence="2">Uncharacterized protein</fullName>
    </submittedName>
</protein>
<feature type="transmembrane region" description="Helical" evidence="1">
    <location>
        <begin position="50"/>
        <end position="68"/>
    </location>
</feature>
<feature type="transmembrane region" description="Helical" evidence="1">
    <location>
        <begin position="89"/>
        <end position="111"/>
    </location>
</feature>
<proteinExistence type="predicted"/>
<evidence type="ECO:0000313" key="2">
    <source>
        <dbReference type="EMBL" id="OSC99860.1"/>
    </source>
</evidence>
<evidence type="ECO:0000313" key="3">
    <source>
        <dbReference type="Proteomes" id="UP000193067"/>
    </source>
</evidence>
<gene>
    <name evidence="2" type="ORF">PYCCODRAFT_734033</name>
</gene>
<keyword evidence="1" id="KW-0472">Membrane</keyword>
<reference evidence="2 3" key="1">
    <citation type="journal article" date="2015" name="Biotechnol. Biofuels">
        <title>Enhanced degradation of softwood versus hardwood by the white-rot fungus Pycnoporus coccineus.</title>
        <authorList>
            <person name="Couturier M."/>
            <person name="Navarro D."/>
            <person name="Chevret D."/>
            <person name="Henrissat B."/>
            <person name="Piumi F."/>
            <person name="Ruiz-Duenas F.J."/>
            <person name="Martinez A.T."/>
            <person name="Grigoriev I.V."/>
            <person name="Riley R."/>
            <person name="Lipzen A."/>
            <person name="Berrin J.G."/>
            <person name="Master E.R."/>
            <person name="Rosso M.N."/>
        </authorList>
    </citation>
    <scope>NUCLEOTIDE SEQUENCE [LARGE SCALE GENOMIC DNA]</scope>
    <source>
        <strain evidence="2 3">BRFM310</strain>
    </source>
</reference>
<evidence type="ECO:0000256" key="1">
    <source>
        <dbReference type="SAM" id="Phobius"/>
    </source>
</evidence>
<keyword evidence="1" id="KW-0812">Transmembrane</keyword>
<accession>A0A1Y2IHY0</accession>
<dbReference type="AlphaFoldDB" id="A0A1Y2IHY0"/>
<sequence length="120" mass="13083">MARSQPDRPPSPVCGSGLPVTQLTPARAGIGRNGTLHLCIPSTRVCCVRFNVLGLSAGCIVCTCRIGFPSPHLHNVHRRNFFNSPSGSYNLRVLLFIAFRSSSVIVVWFPVLTTCNCVRM</sequence>
<dbReference type="EMBL" id="KZ084123">
    <property type="protein sequence ID" value="OSC99860.1"/>
    <property type="molecule type" value="Genomic_DNA"/>
</dbReference>
<keyword evidence="1" id="KW-1133">Transmembrane helix</keyword>
<keyword evidence="3" id="KW-1185">Reference proteome</keyword>
<organism evidence="2 3">
    <name type="scientific">Trametes coccinea (strain BRFM310)</name>
    <name type="common">Pycnoporus coccineus</name>
    <dbReference type="NCBI Taxonomy" id="1353009"/>
    <lineage>
        <taxon>Eukaryota</taxon>
        <taxon>Fungi</taxon>
        <taxon>Dikarya</taxon>
        <taxon>Basidiomycota</taxon>
        <taxon>Agaricomycotina</taxon>
        <taxon>Agaricomycetes</taxon>
        <taxon>Polyporales</taxon>
        <taxon>Polyporaceae</taxon>
        <taxon>Trametes</taxon>
    </lineage>
</organism>
<name>A0A1Y2IHY0_TRAC3</name>
<dbReference type="Proteomes" id="UP000193067">
    <property type="component" value="Unassembled WGS sequence"/>
</dbReference>